<protein>
    <recommendedName>
        <fullName evidence="4">DUF4760 domain-containing protein</fullName>
    </recommendedName>
</protein>
<accession>A0ABU3U3P8</accession>
<evidence type="ECO:0000256" key="1">
    <source>
        <dbReference type="SAM" id="Phobius"/>
    </source>
</evidence>
<organism evidence="2 3">
    <name type="scientific">Gilvirhabdus luticola</name>
    <dbReference type="NCBI Taxonomy" id="3079858"/>
    <lineage>
        <taxon>Bacteria</taxon>
        <taxon>Pseudomonadati</taxon>
        <taxon>Bacteroidota</taxon>
        <taxon>Flavobacteriia</taxon>
        <taxon>Flavobacteriales</taxon>
        <taxon>Flavobacteriaceae</taxon>
        <taxon>Gilvirhabdus</taxon>
    </lineage>
</organism>
<name>A0ABU3U3P8_9FLAO</name>
<evidence type="ECO:0000313" key="2">
    <source>
        <dbReference type="EMBL" id="MDU8885028.1"/>
    </source>
</evidence>
<sequence length="153" mass="17899">MESGIISLIIEIIGAAGVIASLIYLSIQIKNSNKLARAEITKDLYLASRQAIMDIASDEHLGIIYTKLKNFKSEELGRRHAFYQSFFRLYELQHILNKQGLLEENMATSYALIIRWFSKTQWFSKYWDNAQKEFNPEFRRYVKEQIEIATPNK</sequence>
<keyword evidence="1" id="KW-0472">Membrane</keyword>
<proteinExistence type="predicted"/>
<reference evidence="2 3" key="1">
    <citation type="submission" date="2023-10" db="EMBL/GenBank/DDBJ databases">
        <title>Marimonas sp. nov. isolated from tidal mud flat.</title>
        <authorList>
            <person name="Jaincy N.J."/>
            <person name="Srinivasan S."/>
            <person name="Lee S.-S."/>
        </authorList>
    </citation>
    <scope>NUCLEOTIDE SEQUENCE [LARGE SCALE GENOMIC DNA]</scope>
    <source>
        <strain evidence="2 3">MJ-SS3</strain>
    </source>
</reference>
<evidence type="ECO:0008006" key="4">
    <source>
        <dbReference type="Google" id="ProtNLM"/>
    </source>
</evidence>
<gene>
    <name evidence="2" type="ORF">RXV94_02570</name>
</gene>
<dbReference type="Proteomes" id="UP001268651">
    <property type="component" value="Unassembled WGS sequence"/>
</dbReference>
<feature type="transmembrane region" description="Helical" evidence="1">
    <location>
        <begin position="6"/>
        <end position="27"/>
    </location>
</feature>
<dbReference type="RefSeq" id="WP_316660852.1">
    <property type="nucleotide sequence ID" value="NZ_JAWHTF010000001.1"/>
</dbReference>
<keyword evidence="1" id="KW-0812">Transmembrane</keyword>
<dbReference type="EMBL" id="JAWHTF010000001">
    <property type="protein sequence ID" value="MDU8885028.1"/>
    <property type="molecule type" value="Genomic_DNA"/>
</dbReference>
<evidence type="ECO:0000313" key="3">
    <source>
        <dbReference type="Proteomes" id="UP001268651"/>
    </source>
</evidence>
<keyword evidence="1" id="KW-1133">Transmembrane helix</keyword>
<comment type="caution">
    <text evidence="2">The sequence shown here is derived from an EMBL/GenBank/DDBJ whole genome shotgun (WGS) entry which is preliminary data.</text>
</comment>
<keyword evidence="3" id="KW-1185">Reference proteome</keyword>